<dbReference type="EMBL" id="KZ857381">
    <property type="protein sequence ID" value="RDX55926.1"/>
    <property type="molecule type" value="Genomic_DNA"/>
</dbReference>
<organism evidence="1 2">
    <name type="scientific">Lentinus brumalis</name>
    <dbReference type="NCBI Taxonomy" id="2498619"/>
    <lineage>
        <taxon>Eukaryota</taxon>
        <taxon>Fungi</taxon>
        <taxon>Dikarya</taxon>
        <taxon>Basidiomycota</taxon>
        <taxon>Agaricomycotina</taxon>
        <taxon>Agaricomycetes</taxon>
        <taxon>Polyporales</taxon>
        <taxon>Polyporaceae</taxon>
        <taxon>Lentinus</taxon>
    </lineage>
</organism>
<reference evidence="1 2" key="1">
    <citation type="journal article" date="2018" name="Biotechnol. Biofuels">
        <title>Integrative visual omics of the white-rot fungus Polyporus brumalis exposes the biotechnological potential of its oxidative enzymes for delignifying raw plant biomass.</title>
        <authorList>
            <person name="Miyauchi S."/>
            <person name="Rancon A."/>
            <person name="Drula E."/>
            <person name="Hage H."/>
            <person name="Chaduli D."/>
            <person name="Favel A."/>
            <person name="Grisel S."/>
            <person name="Henrissat B."/>
            <person name="Herpoel-Gimbert I."/>
            <person name="Ruiz-Duenas F.J."/>
            <person name="Chevret D."/>
            <person name="Hainaut M."/>
            <person name="Lin J."/>
            <person name="Wang M."/>
            <person name="Pangilinan J."/>
            <person name="Lipzen A."/>
            <person name="Lesage-Meessen L."/>
            <person name="Navarro D."/>
            <person name="Riley R."/>
            <person name="Grigoriev I.V."/>
            <person name="Zhou S."/>
            <person name="Raouche S."/>
            <person name="Rosso M.N."/>
        </authorList>
    </citation>
    <scope>NUCLEOTIDE SEQUENCE [LARGE SCALE GENOMIC DNA]</scope>
    <source>
        <strain evidence="1 2">BRFM 1820</strain>
    </source>
</reference>
<keyword evidence="2" id="KW-1185">Reference proteome</keyword>
<dbReference type="AlphaFoldDB" id="A0A371DTP5"/>
<gene>
    <name evidence="1" type="ORF">OH76DRAFT_581761</name>
</gene>
<evidence type="ECO:0000313" key="2">
    <source>
        <dbReference type="Proteomes" id="UP000256964"/>
    </source>
</evidence>
<protein>
    <submittedName>
        <fullName evidence="1">Uncharacterized protein</fullName>
    </submittedName>
</protein>
<name>A0A371DTP5_9APHY</name>
<sequence length="169" mass="18949">MNLVSCRYRCVLSTAGGWLCSWHSISGGMGRWFFGSSRLILCTTSHAYALSCMRSRTVWIILKDGSHLVAYQSHKHHRRPDMRARPEYVPLSFLTGLFLTVIRLLACGAPWTGLRACPVRCQLNILFSILGVSVVDCSCQPCSPDSRRDCWSAYTSVCACSPPQDTRRQ</sequence>
<dbReference type="Proteomes" id="UP000256964">
    <property type="component" value="Unassembled WGS sequence"/>
</dbReference>
<accession>A0A371DTP5</accession>
<proteinExistence type="predicted"/>
<evidence type="ECO:0000313" key="1">
    <source>
        <dbReference type="EMBL" id="RDX55926.1"/>
    </source>
</evidence>